<proteinExistence type="predicted"/>
<evidence type="ECO:0000313" key="2">
    <source>
        <dbReference type="Proteomes" id="UP001057402"/>
    </source>
</evidence>
<name>A0ACB9LPT4_9MYRT</name>
<evidence type="ECO:0000313" key="1">
    <source>
        <dbReference type="EMBL" id="KAI4313002.1"/>
    </source>
</evidence>
<organism evidence="1 2">
    <name type="scientific">Melastoma candidum</name>
    <dbReference type="NCBI Taxonomy" id="119954"/>
    <lineage>
        <taxon>Eukaryota</taxon>
        <taxon>Viridiplantae</taxon>
        <taxon>Streptophyta</taxon>
        <taxon>Embryophyta</taxon>
        <taxon>Tracheophyta</taxon>
        <taxon>Spermatophyta</taxon>
        <taxon>Magnoliopsida</taxon>
        <taxon>eudicotyledons</taxon>
        <taxon>Gunneridae</taxon>
        <taxon>Pentapetalae</taxon>
        <taxon>rosids</taxon>
        <taxon>malvids</taxon>
        <taxon>Myrtales</taxon>
        <taxon>Melastomataceae</taxon>
        <taxon>Melastomatoideae</taxon>
        <taxon>Melastomateae</taxon>
        <taxon>Melastoma</taxon>
    </lineage>
</organism>
<sequence length="82" mass="8773">MEEELDEEEEEQEVWSWGAGTEGQLGTESEKDELLPRLVSCLCSVSVSALSCGGAHVIALASGEKFSAGEEEALVSWGRVTL</sequence>
<reference evidence="2" key="1">
    <citation type="journal article" date="2023" name="Front. Plant Sci.">
        <title>Chromosomal-level genome assembly of Melastoma candidum provides insights into trichome evolution.</title>
        <authorList>
            <person name="Zhong Y."/>
            <person name="Wu W."/>
            <person name="Sun C."/>
            <person name="Zou P."/>
            <person name="Liu Y."/>
            <person name="Dai S."/>
            <person name="Zhou R."/>
        </authorList>
    </citation>
    <scope>NUCLEOTIDE SEQUENCE [LARGE SCALE GENOMIC DNA]</scope>
</reference>
<keyword evidence="2" id="KW-1185">Reference proteome</keyword>
<gene>
    <name evidence="1" type="ORF">MLD38_037784</name>
</gene>
<accession>A0ACB9LPT4</accession>
<comment type="caution">
    <text evidence="1">The sequence shown here is derived from an EMBL/GenBank/DDBJ whole genome shotgun (WGS) entry which is preliminary data.</text>
</comment>
<dbReference type="Proteomes" id="UP001057402">
    <property type="component" value="Chromosome 11"/>
</dbReference>
<dbReference type="EMBL" id="CM042890">
    <property type="protein sequence ID" value="KAI4313002.1"/>
    <property type="molecule type" value="Genomic_DNA"/>
</dbReference>
<protein>
    <submittedName>
        <fullName evidence="1">Uncharacterized protein</fullName>
    </submittedName>
</protein>